<accession>A0A9P7QNF5</accession>
<dbReference type="SMART" id="SM00184">
    <property type="entry name" value="RING"/>
    <property type="match status" value="1"/>
</dbReference>
<evidence type="ECO:0000256" key="3">
    <source>
        <dbReference type="ARBA" id="ARBA00022833"/>
    </source>
</evidence>
<dbReference type="GO" id="GO:0005737">
    <property type="term" value="C:cytoplasm"/>
    <property type="evidence" value="ECO:0007669"/>
    <property type="project" value="TreeGrafter"/>
</dbReference>
<keyword evidence="2 4" id="KW-0863">Zinc-finger</keyword>
<dbReference type="SMART" id="SM00290">
    <property type="entry name" value="ZnF_UBP"/>
    <property type="match status" value="1"/>
</dbReference>
<dbReference type="EMBL" id="SRRH01000020">
    <property type="protein sequence ID" value="KAG6302661.1"/>
    <property type="molecule type" value="Genomic_DNA"/>
</dbReference>
<feature type="domain" description="RING-type" evidence="7">
    <location>
        <begin position="379"/>
        <end position="418"/>
    </location>
</feature>
<feature type="compositionally biased region" description="Polar residues" evidence="6">
    <location>
        <begin position="105"/>
        <end position="118"/>
    </location>
</feature>
<dbReference type="GO" id="GO:0061630">
    <property type="term" value="F:ubiquitin protein ligase activity"/>
    <property type="evidence" value="ECO:0007669"/>
    <property type="project" value="TreeGrafter"/>
</dbReference>
<dbReference type="InterPro" id="IPR001607">
    <property type="entry name" value="Znf_UBP"/>
</dbReference>
<dbReference type="InterPro" id="IPR011422">
    <property type="entry name" value="BRAP2/ETP1_RRM"/>
</dbReference>
<evidence type="ECO:0000259" key="8">
    <source>
        <dbReference type="PROSITE" id="PS50271"/>
    </source>
</evidence>
<dbReference type="InterPro" id="IPR001841">
    <property type="entry name" value="Znf_RING"/>
</dbReference>
<feature type="region of interest" description="Disordered" evidence="6">
    <location>
        <begin position="699"/>
        <end position="735"/>
    </location>
</feature>
<evidence type="ECO:0000256" key="6">
    <source>
        <dbReference type="SAM" id="MobiDB-lite"/>
    </source>
</evidence>
<name>A0A9P7QNF5_9HYPO</name>
<comment type="caution">
    <text evidence="9">The sequence shown here is derived from an EMBL/GenBank/DDBJ whole genome shotgun (WGS) entry which is preliminary data.</text>
</comment>
<dbReference type="Pfam" id="PF02148">
    <property type="entry name" value="zf-UBP"/>
    <property type="match status" value="1"/>
</dbReference>
<feature type="coiled-coil region" evidence="5">
    <location>
        <begin position="612"/>
        <end position="681"/>
    </location>
</feature>
<evidence type="ECO:0000256" key="5">
    <source>
        <dbReference type="SAM" id="Coils"/>
    </source>
</evidence>
<feature type="domain" description="UBP-type" evidence="8">
    <location>
        <begin position="415"/>
        <end position="525"/>
    </location>
</feature>
<dbReference type="GO" id="GO:0007265">
    <property type="term" value="P:Ras protein signal transduction"/>
    <property type="evidence" value="ECO:0007669"/>
    <property type="project" value="TreeGrafter"/>
</dbReference>
<evidence type="ECO:0000256" key="1">
    <source>
        <dbReference type="ARBA" id="ARBA00022723"/>
    </source>
</evidence>
<evidence type="ECO:0000256" key="2">
    <source>
        <dbReference type="ARBA" id="ARBA00022771"/>
    </source>
</evidence>
<evidence type="ECO:0000259" key="7">
    <source>
        <dbReference type="PROSITE" id="PS50089"/>
    </source>
</evidence>
<sequence>MPYLYHLTFELYPTSNPTLAPSGCADNTDDIVDKGGKIWLPRPGTSIFHDLPASQPRPDHPVHHPVPWADHSHTSPISNDLPRHSSARGSAEQRGVAYRGGFQASPITPNQRPESSSEQTRHDRANTFTPPEVPSSRTALRPEAAIRDWRFGRVSIQAVDPAAAIRNAPTDMSGESSRAGPSAAPSLGPSFGGAGTATKAELVTLESKATEVGWGVVHFYRESEEEQRAVVGGAEKYTQEQDMASSVEECKTLCIPAVPAYMSPSDFLGFVGDGWREELSHCRLVMTSRMNRYLALLNFRESNVARKWKREFDGKVFNSVEPQLCHVVFVKSITFETPTRNHDGLDQPSSLQSTSFSTVSNSLRPFPPPTRNLIELPTCPVCLERMDETNGLMTVPCSHVFHCTCLQNWRGAGCPVCRFTNTWNPETSKQDDPNNPYSQPFGSSISNLCSVCDCADDLWICLICGTVGCGRYKGGHAKDHWKDTAHSFALELETQYVWDYAGDMWVHRLIRDKGDGKVVELPGRSTSHVAPPTSEDVVPRAKLDNIGLEYTHLITSQLESQRAYYEDLINKAVDKAARAASSAEITAAASSSTRHQLNDLEEKFRVLTSETVPHLEKDLERARRKAARAETLARDMSKAFQEEKRLNEGLLKRIEHLGGEREAMAKSVAELKVQNEDLKETNRDLSMFISGQEKLRELEREGRVEGGELEGGSLSIGEGKGGGSGGSKKKGRRKR</sequence>
<dbReference type="PANTHER" id="PTHR24007">
    <property type="entry name" value="BRCA1-ASSOCIATED PROTEIN"/>
    <property type="match status" value="1"/>
</dbReference>
<feature type="region of interest" description="Disordered" evidence="6">
    <location>
        <begin position="50"/>
        <end position="141"/>
    </location>
</feature>
<organism evidence="9 10">
    <name type="scientific">Claviceps aff. purpurea</name>
    <dbReference type="NCBI Taxonomy" id="1967640"/>
    <lineage>
        <taxon>Eukaryota</taxon>
        <taxon>Fungi</taxon>
        <taxon>Dikarya</taxon>
        <taxon>Ascomycota</taxon>
        <taxon>Pezizomycotina</taxon>
        <taxon>Sordariomycetes</taxon>
        <taxon>Hypocreomycetidae</taxon>
        <taxon>Hypocreales</taxon>
        <taxon>Clavicipitaceae</taxon>
        <taxon>Claviceps</taxon>
    </lineage>
</organism>
<feature type="region of interest" description="Disordered" evidence="6">
    <location>
        <begin position="166"/>
        <end position="187"/>
    </location>
</feature>
<dbReference type="Pfam" id="PF13639">
    <property type="entry name" value="zf-RING_2"/>
    <property type="match status" value="1"/>
</dbReference>
<dbReference type="PROSITE" id="PS50271">
    <property type="entry name" value="ZF_UBP"/>
    <property type="match status" value="1"/>
</dbReference>
<dbReference type="Proteomes" id="UP000707071">
    <property type="component" value="Unassembled WGS sequence"/>
</dbReference>
<dbReference type="GO" id="GO:0016567">
    <property type="term" value="P:protein ubiquitination"/>
    <property type="evidence" value="ECO:0007669"/>
    <property type="project" value="TreeGrafter"/>
</dbReference>
<keyword evidence="10" id="KW-1185">Reference proteome</keyword>
<keyword evidence="3" id="KW-0862">Zinc</keyword>
<dbReference type="Pfam" id="PF07576">
    <property type="entry name" value="BRAP2"/>
    <property type="match status" value="1"/>
</dbReference>
<evidence type="ECO:0000313" key="10">
    <source>
        <dbReference type="Proteomes" id="UP000707071"/>
    </source>
</evidence>
<dbReference type="AlphaFoldDB" id="A0A9P7QNF5"/>
<dbReference type="SUPFAM" id="SSF57850">
    <property type="entry name" value="RING/U-box"/>
    <property type="match status" value="2"/>
</dbReference>
<evidence type="ECO:0000256" key="4">
    <source>
        <dbReference type="PROSITE-ProRule" id="PRU00502"/>
    </source>
</evidence>
<gene>
    <name evidence="9" type="ORF">E4U09_002314</name>
</gene>
<reference evidence="9 10" key="1">
    <citation type="journal article" date="2020" name="bioRxiv">
        <title>Whole genome comparisons of ergot fungi reveals the divergence and evolution of species within the genus Claviceps are the result of varying mechanisms driving genome evolution and host range expansion.</title>
        <authorList>
            <person name="Wyka S.A."/>
            <person name="Mondo S.J."/>
            <person name="Liu M."/>
            <person name="Dettman J."/>
            <person name="Nalam V."/>
            <person name="Broders K.D."/>
        </authorList>
    </citation>
    <scope>NUCLEOTIDE SEQUENCE [LARGE SCALE GENOMIC DNA]</scope>
    <source>
        <strain evidence="9 10">Clav52</strain>
    </source>
</reference>
<keyword evidence="5" id="KW-0175">Coiled coil</keyword>
<dbReference type="CDD" id="cd16457">
    <property type="entry name" value="RING-H2_BRAP2"/>
    <property type="match status" value="1"/>
</dbReference>
<dbReference type="PROSITE" id="PS50089">
    <property type="entry name" value="ZF_RING_2"/>
    <property type="match status" value="1"/>
</dbReference>
<dbReference type="InterPro" id="IPR013083">
    <property type="entry name" value="Znf_RING/FYVE/PHD"/>
</dbReference>
<proteinExistence type="predicted"/>
<evidence type="ECO:0008006" key="11">
    <source>
        <dbReference type="Google" id="ProtNLM"/>
    </source>
</evidence>
<protein>
    <recommendedName>
        <fullName evidence="11">Cytoplasmic Zn-finger protein BRAP2 (BRCA1 associated protein)</fullName>
    </recommendedName>
</protein>
<keyword evidence="1" id="KW-0479">Metal-binding</keyword>
<dbReference type="GO" id="GO:0008270">
    <property type="term" value="F:zinc ion binding"/>
    <property type="evidence" value="ECO:0007669"/>
    <property type="project" value="UniProtKB-KW"/>
</dbReference>
<dbReference type="InterPro" id="IPR047243">
    <property type="entry name" value="RING-H2_BRAP2"/>
</dbReference>
<evidence type="ECO:0000313" key="9">
    <source>
        <dbReference type="EMBL" id="KAG6302661.1"/>
    </source>
</evidence>
<dbReference type="Gene3D" id="3.30.40.10">
    <property type="entry name" value="Zinc/RING finger domain, C3HC4 (zinc finger)"/>
    <property type="match status" value="2"/>
</dbReference>
<dbReference type="PANTHER" id="PTHR24007:SF7">
    <property type="entry name" value="BRCA1-ASSOCIATED PROTEIN"/>
    <property type="match status" value="1"/>
</dbReference>